<dbReference type="GO" id="GO:0031418">
    <property type="term" value="F:L-ascorbic acid binding"/>
    <property type="evidence" value="ECO:0007669"/>
    <property type="project" value="UniProtKB-KW"/>
</dbReference>
<dbReference type="InterPro" id="IPR045054">
    <property type="entry name" value="P4HA-like"/>
</dbReference>
<evidence type="ECO:0000256" key="9">
    <source>
        <dbReference type="SAM" id="Phobius"/>
    </source>
</evidence>
<keyword evidence="4" id="KW-0847">Vitamin C</keyword>
<dbReference type="SMART" id="SM00702">
    <property type="entry name" value="P4Hc"/>
    <property type="match status" value="1"/>
</dbReference>
<keyword evidence="6" id="KW-0560">Oxidoreductase</keyword>
<feature type="region of interest" description="Disordered" evidence="8">
    <location>
        <begin position="449"/>
        <end position="482"/>
    </location>
</feature>
<dbReference type="RefSeq" id="XP_031556335.1">
    <property type="nucleotide sequence ID" value="XM_031700475.1"/>
</dbReference>
<proteinExistence type="predicted"/>
<dbReference type="OrthoDB" id="420380at2759"/>
<dbReference type="GeneID" id="116293080"/>
<organism evidence="11 12">
    <name type="scientific">Actinia tenebrosa</name>
    <name type="common">Australian red waratah sea anemone</name>
    <dbReference type="NCBI Taxonomy" id="6105"/>
    <lineage>
        <taxon>Eukaryota</taxon>
        <taxon>Metazoa</taxon>
        <taxon>Cnidaria</taxon>
        <taxon>Anthozoa</taxon>
        <taxon>Hexacorallia</taxon>
        <taxon>Actiniaria</taxon>
        <taxon>Actiniidae</taxon>
        <taxon>Actinia</taxon>
    </lineage>
</organism>
<dbReference type="PANTHER" id="PTHR10869">
    <property type="entry name" value="PROLYL 4-HYDROXYLASE ALPHA SUBUNIT"/>
    <property type="match status" value="1"/>
</dbReference>
<accession>A0A6P8HUE8</accession>
<dbReference type="Pfam" id="PF13640">
    <property type="entry name" value="2OG-FeII_Oxy_3"/>
    <property type="match status" value="1"/>
</dbReference>
<evidence type="ECO:0000313" key="11">
    <source>
        <dbReference type="Proteomes" id="UP000515163"/>
    </source>
</evidence>
<dbReference type="InterPro" id="IPR006620">
    <property type="entry name" value="Pro_4_hyd_alph"/>
</dbReference>
<dbReference type="GO" id="GO:0005506">
    <property type="term" value="F:iron ion binding"/>
    <property type="evidence" value="ECO:0007669"/>
    <property type="project" value="InterPro"/>
</dbReference>
<keyword evidence="11" id="KW-1185">Reference proteome</keyword>
<dbReference type="GO" id="GO:0004656">
    <property type="term" value="F:procollagen-proline 4-dioxygenase activity"/>
    <property type="evidence" value="ECO:0007669"/>
    <property type="project" value="TreeGrafter"/>
</dbReference>
<dbReference type="InterPro" id="IPR011992">
    <property type="entry name" value="EF-hand-dom_pair"/>
</dbReference>
<reference evidence="12" key="1">
    <citation type="submission" date="2025-08" db="UniProtKB">
        <authorList>
            <consortium name="RefSeq"/>
        </authorList>
    </citation>
    <scope>IDENTIFICATION</scope>
    <source>
        <tissue evidence="12">Tentacle</tissue>
    </source>
</reference>
<evidence type="ECO:0000256" key="5">
    <source>
        <dbReference type="ARBA" id="ARBA00022964"/>
    </source>
</evidence>
<feature type="compositionally biased region" description="Basic and acidic residues" evidence="8">
    <location>
        <begin position="449"/>
        <end position="472"/>
    </location>
</feature>
<keyword evidence="2" id="KW-0479">Metal-binding</keyword>
<evidence type="ECO:0000259" key="10">
    <source>
        <dbReference type="PROSITE" id="PS51471"/>
    </source>
</evidence>
<dbReference type="PROSITE" id="PS51471">
    <property type="entry name" value="FE2OG_OXY"/>
    <property type="match status" value="1"/>
</dbReference>
<protein>
    <submittedName>
        <fullName evidence="12">Transmembrane prolyl 4-hydroxylase-like isoform X1</fullName>
    </submittedName>
</protein>
<name>A0A6P8HUE8_ACTTE</name>
<gene>
    <name evidence="12" type="primary">LOC116293080</name>
</gene>
<dbReference type="Gene3D" id="2.60.120.620">
    <property type="entry name" value="q2cbj1_9rhob like domain"/>
    <property type="match status" value="2"/>
</dbReference>
<evidence type="ECO:0000256" key="7">
    <source>
        <dbReference type="ARBA" id="ARBA00023004"/>
    </source>
</evidence>
<evidence type="ECO:0000256" key="2">
    <source>
        <dbReference type="ARBA" id="ARBA00022723"/>
    </source>
</evidence>
<evidence type="ECO:0000256" key="8">
    <source>
        <dbReference type="SAM" id="MobiDB-lite"/>
    </source>
</evidence>
<evidence type="ECO:0000256" key="4">
    <source>
        <dbReference type="ARBA" id="ARBA00022896"/>
    </source>
</evidence>
<dbReference type="KEGG" id="aten:116293080"/>
<evidence type="ECO:0000256" key="1">
    <source>
        <dbReference type="ARBA" id="ARBA00001961"/>
    </source>
</evidence>
<feature type="domain" description="Fe2OG dioxygenase" evidence="10">
    <location>
        <begin position="273"/>
        <end position="424"/>
    </location>
</feature>
<dbReference type="InterPro" id="IPR044862">
    <property type="entry name" value="Pro_4_hyd_alph_FE2OG_OXY"/>
</dbReference>
<dbReference type="InParanoid" id="A0A6P8HUE8"/>
<evidence type="ECO:0000256" key="6">
    <source>
        <dbReference type="ARBA" id="ARBA00023002"/>
    </source>
</evidence>
<dbReference type="Proteomes" id="UP000515163">
    <property type="component" value="Unplaced"/>
</dbReference>
<dbReference type="AlphaFoldDB" id="A0A6P8HUE8"/>
<evidence type="ECO:0000256" key="3">
    <source>
        <dbReference type="ARBA" id="ARBA00022837"/>
    </source>
</evidence>
<feature type="transmembrane region" description="Helical" evidence="9">
    <location>
        <begin position="20"/>
        <end position="39"/>
    </location>
</feature>
<dbReference type="SUPFAM" id="SSF47473">
    <property type="entry name" value="EF-hand"/>
    <property type="match status" value="1"/>
</dbReference>
<keyword evidence="5" id="KW-0223">Dioxygenase</keyword>
<keyword evidence="9" id="KW-1133">Transmembrane helix</keyword>
<keyword evidence="7" id="KW-0408">Iron</keyword>
<dbReference type="PROSITE" id="PS00018">
    <property type="entry name" value="EF_HAND_1"/>
    <property type="match status" value="1"/>
</dbReference>
<comment type="cofactor">
    <cofactor evidence="1">
        <name>L-ascorbate</name>
        <dbReference type="ChEBI" id="CHEBI:38290"/>
    </cofactor>
</comment>
<keyword evidence="9" id="KW-0812">Transmembrane</keyword>
<dbReference type="InterPro" id="IPR005123">
    <property type="entry name" value="Oxoglu/Fe-dep_dioxygenase_dom"/>
</dbReference>
<keyword evidence="9" id="KW-0472">Membrane</keyword>
<evidence type="ECO:0000313" key="12">
    <source>
        <dbReference type="RefSeq" id="XP_031556335.1"/>
    </source>
</evidence>
<dbReference type="InterPro" id="IPR018247">
    <property type="entry name" value="EF_Hand_1_Ca_BS"/>
</dbReference>
<dbReference type="GO" id="GO:0005783">
    <property type="term" value="C:endoplasmic reticulum"/>
    <property type="evidence" value="ECO:0007669"/>
    <property type="project" value="TreeGrafter"/>
</dbReference>
<sequence length="482" mass="55190">MPTLLIKSNNTMTTIRSLGVIGGILSVIVALFCAKYFIIPQNDEHETVFPTVSPGDELGQVYRLSSVDPVRVGYVREIQLVSGKTHYIKTLSMRPALFEIENFLSDEECDDIIFMAKTQGLEDSRTLLDGVFKVNESVLARIAHDPDAAFTNNDANEDGVLDKGELVHSIGYIGDIRLTNEDLDRLIEDLELDTNKDGVLSREEHSALLEEGKLEKILNYTKSIKQERPSSRSRVSNTAFLSPLDHLGKKELFESIKKRIQKVSGLPRDIIWTSEDLQVLRYDKNGHYHTHYDSEEENDNPTIPCCHYFNHLDDDNCIPCRYMTFFYYLNEPEEGGETAFPIADNDTTAPQVMRSEKRHLFDLSNHCHEAKITYKPKKGAALFWYNHFIDENTGWLGEMDKMSYHGGCDVIKGTKWAANNWINVGKNRELDSEAWKNYKEFIDDYDQQDDMKNEYEPETEDVREGKGDRDMANLDVTMDTAH</sequence>
<keyword evidence="3" id="KW-0106">Calcium</keyword>
<dbReference type="PANTHER" id="PTHR10869:SF246">
    <property type="entry name" value="TRANSMEMBRANE PROLYL 4-HYDROXYLASE"/>
    <property type="match status" value="1"/>
</dbReference>